<comment type="caution">
    <text evidence="1">The sequence shown here is derived from an EMBL/GenBank/DDBJ whole genome shotgun (WGS) entry which is preliminary data.</text>
</comment>
<evidence type="ECO:0000313" key="2">
    <source>
        <dbReference type="Proteomes" id="UP000033497"/>
    </source>
</evidence>
<protein>
    <submittedName>
        <fullName evidence="1">Uncharacterized protein</fullName>
    </submittedName>
</protein>
<dbReference type="EMBL" id="JSVU01000003">
    <property type="protein sequence ID" value="KJJ38905.1"/>
    <property type="molecule type" value="Genomic_DNA"/>
</dbReference>
<proteinExistence type="predicted"/>
<organism evidence="1 2">
    <name type="scientific">Aequorivita vladivostokensis</name>
    <dbReference type="NCBI Taxonomy" id="171194"/>
    <lineage>
        <taxon>Bacteria</taxon>
        <taxon>Pseudomonadati</taxon>
        <taxon>Bacteroidota</taxon>
        <taxon>Flavobacteriia</taxon>
        <taxon>Flavobacteriales</taxon>
        <taxon>Flavobacteriaceae</taxon>
        <taxon>Aequorivita</taxon>
    </lineage>
</organism>
<accession>A0ABR5DJE9</accession>
<name>A0ABR5DJE9_9FLAO</name>
<dbReference type="Proteomes" id="UP000033497">
    <property type="component" value="Unassembled WGS sequence"/>
</dbReference>
<reference evidence="1 2" key="1">
    <citation type="submission" date="2014-10" db="EMBL/GenBank/DDBJ databases">
        <title>Genome sequencing of Vitellibacter vladivostokensis KMM 3516.</title>
        <authorList>
            <person name="Thevarajoo S."/>
            <person name="Selvaratnam C."/>
            <person name="Goh K.M."/>
            <person name="Chong C.S."/>
        </authorList>
    </citation>
    <scope>NUCLEOTIDE SEQUENCE [LARGE SCALE GENOMIC DNA]</scope>
    <source>
        <strain evidence="1 2">KMM 3516</strain>
    </source>
</reference>
<evidence type="ECO:0000313" key="1">
    <source>
        <dbReference type="EMBL" id="KJJ38905.1"/>
    </source>
</evidence>
<gene>
    <name evidence="1" type="ORF">MB09_05545</name>
</gene>
<sequence>MGEDFSCLLGGESAFLIVFTTLLPINQKPISIMSKPSKCITVDKARELQDNWVATRAVDIERAMGSNDTREFLFSLEELQEFLDYVRAESKKQEITNPGVRIYFGAYDNDTTDKATCFLAPTVGINSGAPNNYKIDPFNTVIGGWPPHSY</sequence>
<keyword evidence="2" id="KW-1185">Reference proteome</keyword>